<dbReference type="Proteomes" id="UP000230481">
    <property type="component" value="Unassembled WGS sequence"/>
</dbReference>
<dbReference type="InterPro" id="IPR028098">
    <property type="entry name" value="Glyco_trans_4-like_N"/>
</dbReference>
<comment type="caution">
    <text evidence="3">The sequence shown here is derived from an EMBL/GenBank/DDBJ whole genome shotgun (WGS) entry which is preliminary data.</text>
</comment>
<reference evidence="4" key="1">
    <citation type="submission" date="2017-09" db="EMBL/GenBank/DDBJ databases">
        <title>Depth-based differentiation of microbial function through sediment-hosted aquifers and enrichment of novel symbionts in the deep terrestrial subsurface.</title>
        <authorList>
            <person name="Probst A.J."/>
            <person name="Ladd B."/>
            <person name="Jarett J.K."/>
            <person name="Geller-Mcgrath D.E."/>
            <person name="Sieber C.M.K."/>
            <person name="Emerson J.B."/>
            <person name="Anantharaman K."/>
            <person name="Thomas B.C."/>
            <person name="Malmstrom R."/>
            <person name="Stieglmeier M."/>
            <person name="Klingl A."/>
            <person name="Woyke T."/>
            <person name="Ryan C.M."/>
            <person name="Banfield J.F."/>
        </authorList>
    </citation>
    <scope>NUCLEOTIDE SEQUENCE [LARGE SCALE GENOMIC DNA]</scope>
</reference>
<dbReference type="InterPro" id="IPR001296">
    <property type="entry name" value="Glyco_trans_1"/>
</dbReference>
<dbReference type="SUPFAM" id="SSF53756">
    <property type="entry name" value="UDP-Glycosyltransferase/glycogen phosphorylase"/>
    <property type="match status" value="1"/>
</dbReference>
<evidence type="ECO:0000313" key="4">
    <source>
        <dbReference type="Proteomes" id="UP000230481"/>
    </source>
</evidence>
<dbReference type="AlphaFoldDB" id="A0A2M6WUR1"/>
<evidence type="ECO:0000259" key="2">
    <source>
        <dbReference type="Pfam" id="PF13439"/>
    </source>
</evidence>
<name>A0A2M6WUR1_9BACT</name>
<dbReference type="GO" id="GO:0016757">
    <property type="term" value="F:glycosyltransferase activity"/>
    <property type="evidence" value="ECO:0007669"/>
    <property type="project" value="InterPro"/>
</dbReference>
<sequence length="403" mass="45951">MLNARRKTKILYIITKSNWGGAQRYVFDMATNIAKNGYETIVAFGGDGILKKKLENAGIRTISVLNLERDINIFSELKVFFNLLKILKQELPDIVHLNSSKIGGLGAFSVRIHNILHNNKILKIKKSNKNKARTKIIFTAHGWVHKEDRNIISKNIIKFLSWLTVLFSHKIITVSKDDYKKAFKLFARGKITMIHNGISKIEFEDKKISRNNIIKKIPFAPNLNEIKKTIWICSLSELHKNKGLFFAIRAISELIKKGYNISYFIIGEGEERSNIEQFIEKLGLKNNVFLLGHIDDAYKTLRAFDIFTLTSIKEGLPYTLLEAGLAELPVVASDIGGVSEIIENEISGRLTRAKNFHEIKDAISEIINSKKNSQGYGKALREKIERDFTIEQMLIKTIAVYEK</sequence>
<dbReference type="EMBL" id="PFAA01000052">
    <property type="protein sequence ID" value="PIT96524.1"/>
    <property type="molecule type" value="Genomic_DNA"/>
</dbReference>
<gene>
    <name evidence="3" type="ORF">COT82_02775</name>
</gene>
<feature type="domain" description="Glycosyl transferase family 1" evidence="1">
    <location>
        <begin position="224"/>
        <end position="381"/>
    </location>
</feature>
<evidence type="ECO:0000259" key="1">
    <source>
        <dbReference type="Pfam" id="PF00534"/>
    </source>
</evidence>
<dbReference type="PANTHER" id="PTHR12526">
    <property type="entry name" value="GLYCOSYLTRANSFERASE"/>
    <property type="match status" value="1"/>
</dbReference>
<evidence type="ECO:0000313" key="3">
    <source>
        <dbReference type="EMBL" id="PIT96524.1"/>
    </source>
</evidence>
<organism evidence="3 4">
    <name type="scientific">Candidatus Campbellbacteria bacterium CG10_big_fil_rev_8_21_14_0_10_35_52</name>
    <dbReference type="NCBI Taxonomy" id="1974527"/>
    <lineage>
        <taxon>Bacteria</taxon>
        <taxon>Candidatus Campbelliibacteriota</taxon>
    </lineage>
</organism>
<accession>A0A2M6WUR1</accession>
<dbReference type="Gene3D" id="3.40.50.2000">
    <property type="entry name" value="Glycogen Phosphorylase B"/>
    <property type="match status" value="2"/>
</dbReference>
<evidence type="ECO:0008006" key="5">
    <source>
        <dbReference type="Google" id="ProtNLM"/>
    </source>
</evidence>
<feature type="domain" description="Glycosyltransferase subfamily 4-like N-terminal" evidence="2">
    <location>
        <begin position="19"/>
        <end position="198"/>
    </location>
</feature>
<proteinExistence type="predicted"/>
<dbReference type="Pfam" id="PF13439">
    <property type="entry name" value="Glyco_transf_4"/>
    <property type="match status" value="1"/>
</dbReference>
<protein>
    <recommendedName>
        <fullName evidence="5">Glycosyltransferase family 1 protein</fullName>
    </recommendedName>
</protein>
<dbReference type="Pfam" id="PF00534">
    <property type="entry name" value="Glycos_transf_1"/>
    <property type="match status" value="1"/>
</dbReference>